<dbReference type="InterPro" id="IPR052422">
    <property type="entry name" value="Auxin_Ser/Thr_Kinase"/>
</dbReference>
<dbReference type="SMR" id="V7D068"/>
<evidence type="ECO:0000256" key="9">
    <source>
        <dbReference type="ARBA" id="ARBA00022737"/>
    </source>
</evidence>
<evidence type="ECO:0000256" key="21">
    <source>
        <dbReference type="SAM" id="MobiDB-lite"/>
    </source>
</evidence>
<evidence type="ECO:0000256" key="1">
    <source>
        <dbReference type="ARBA" id="ARBA00004167"/>
    </source>
</evidence>
<dbReference type="PANTHER" id="PTHR47986:SF10">
    <property type="entry name" value="RECEPTOR-LIKE KINASE TMK4"/>
    <property type="match status" value="1"/>
</dbReference>
<evidence type="ECO:0000256" key="19">
    <source>
        <dbReference type="ARBA" id="ARBA00048679"/>
    </source>
</evidence>
<dbReference type="OMA" id="ACSGWAY"/>
<dbReference type="SMART" id="SM00369">
    <property type="entry name" value="LRR_TYP"/>
    <property type="match status" value="4"/>
</dbReference>
<keyword evidence="9" id="KW-0677">Repeat</keyword>
<dbReference type="InterPro" id="IPR008271">
    <property type="entry name" value="Ser/Thr_kinase_AS"/>
</dbReference>
<evidence type="ECO:0000259" key="24">
    <source>
        <dbReference type="PROSITE" id="PS50011"/>
    </source>
</evidence>
<keyword evidence="13 22" id="KW-1133">Transmembrane helix</keyword>
<evidence type="ECO:0000256" key="7">
    <source>
        <dbReference type="ARBA" id="ARBA00022692"/>
    </source>
</evidence>
<feature type="compositionally biased region" description="Gly residues" evidence="21">
    <location>
        <begin position="452"/>
        <end position="471"/>
    </location>
</feature>
<dbReference type="PROSITE" id="PS00107">
    <property type="entry name" value="PROTEIN_KINASE_ATP"/>
    <property type="match status" value="1"/>
</dbReference>
<organism evidence="25 26">
    <name type="scientific">Phaseolus vulgaris</name>
    <name type="common">Kidney bean</name>
    <name type="synonym">French bean</name>
    <dbReference type="NCBI Taxonomy" id="3885"/>
    <lineage>
        <taxon>Eukaryota</taxon>
        <taxon>Viridiplantae</taxon>
        <taxon>Streptophyta</taxon>
        <taxon>Embryophyta</taxon>
        <taxon>Tracheophyta</taxon>
        <taxon>Spermatophyta</taxon>
        <taxon>Magnoliopsida</taxon>
        <taxon>eudicotyledons</taxon>
        <taxon>Gunneridae</taxon>
        <taxon>Pentapetalae</taxon>
        <taxon>rosids</taxon>
        <taxon>fabids</taxon>
        <taxon>Fabales</taxon>
        <taxon>Fabaceae</taxon>
        <taxon>Papilionoideae</taxon>
        <taxon>50 kb inversion clade</taxon>
        <taxon>NPAAA clade</taxon>
        <taxon>indigoferoid/millettioid clade</taxon>
        <taxon>Phaseoleae</taxon>
        <taxon>Phaseolus</taxon>
    </lineage>
</organism>
<feature type="region of interest" description="Disordered" evidence="21">
    <location>
        <begin position="451"/>
        <end position="480"/>
    </location>
</feature>
<keyword evidence="10 20" id="KW-0547">Nucleotide-binding</keyword>
<dbReference type="EC" id="2.7.11.1" evidence="3"/>
<dbReference type="SUPFAM" id="SSF52058">
    <property type="entry name" value="L domain-like"/>
    <property type="match status" value="1"/>
</dbReference>
<feature type="transmembrane region" description="Helical" evidence="22">
    <location>
        <begin position="487"/>
        <end position="508"/>
    </location>
</feature>
<comment type="catalytic activity">
    <reaction evidence="19">
        <text>L-seryl-[protein] + ATP = O-phospho-L-seryl-[protein] + ADP + H(+)</text>
        <dbReference type="Rhea" id="RHEA:17989"/>
        <dbReference type="Rhea" id="RHEA-COMP:9863"/>
        <dbReference type="Rhea" id="RHEA-COMP:11604"/>
        <dbReference type="ChEBI" id="CHEBI:15378"/>
        <dbReference type="ChEBI" id="CHEBI:29999"/>
        <dbReference type="ChEBI" id="CHEBI:30616"/>
        <dbReference type="ChEBI" id="CHEBI:83421"/>
        <dbReference type="ChEBI" id="CHEBI:456216"/>
        <dbReference type="EC" id="2.7.11.1"/>
    </reaction>
</comment>
<name>V7D068_PHAVU</name>
<feature type="domain" description="Protein kinase" evidence="24">
    <location>
        <begin position="584"/>
        <end position="864"/>
    </location>
</feature>
<evidence type="ECO:0000256" key="13">
    <source>
        <dbReference type="ARBA" id="ARBA00022989"/>
    </source>
</evidence>
<dbReference type="eggNOG" id="ENOG502QPZR">
    <property type="taxonomic scope" value="Eukaryota"/>
</dbReference>
<evidence type="ECO:0000256" key="16">
    <source>
        <dbReference type="ARBA" id="ARBA00023170"/>
    </source>
</evidence>
<evidence type="ECO:0000256" key="4">
    <source>
        <dbReference type="ARBA" id="ARBA00022527"/>
    </source>
</evidence>
<evidence type="ECO:0000256" key="12">
    <source>
        <dbReference type="ARBA" id="ARBA00022840"/>
    </source>
</evidence>
<dbReference type="Gene3D" id="3.30.200.20">
    <property type="entry name" value="Phosphorylase Kinase, domain 1"/>
    <property type="match status" value="1"/>
</dbReference>
<feature type="region of interest" description="Disordered" evidence="21">
    <location>
        <begin position="904"/>
        <end position="931"/>
    </location>
</feature>
<feature type="compositionally biased region" description="Polar residues" evidence="21">
    <location>
        <begin position="904"/>
        <end position="914"/>
    </location>
</feature>
<dbReference type="InterPro" id="IPR003591">
    <property type="entry name" value="Leu-rich_rpt_typical-subtyp"/>
</dbReference>
<dbReference type="AlphaFoldDB" id="V7D068"/>
<dbReference type="FunFam" id="3.80.10.10:FF:000129">
    <property type="entry name" value="Leucine-rich repeat receptor-like kinase"/>
    <property type="match status" value="1"/>
</dbReference>
<dbReference type="FunFam" id="3.80.10.10:FF:000190">
    <property type="entry name" value="Receptor-like kinase TMK4"/>
    <property type="match status" value="1"/>
</dbReference>
<dbReference type="SUPFAM" id="SSF56112">
    <property type="entry name" value="Protein kinase-like (PK-like)"/>
    <property type="match status" value="1"/>
</dbReference>
<dbReference type="PROSITE" id="PS50011">
    <property type="entry name" value="PROTEIN_KINASE_DOM"/>
    <property type="match status" value="1"/>
</dbReference>
<keyword evidence="16" id="KW-0675">Receptor</keyword>
<evidence type="ECO:0000256" key="2">
    <source>
        <dbReference type="ARBA" id="ARBA00008684"/>
    </source>
</evidence>
<evidence type="ECO:0000256" key="6">
    <source>
        <dbReference type="ARBA" id="ARBA00022679"/>
    </source>
</evidence>
<dbReference type="OrthoDB" id="978612at2759"/>
<dbReference type="InterPro" id="IPR017441">
    <property type="entry name" value="Protein_kinase_ATP_BS"/>
</dbReference>
<dbReference type="Gene3D" id="3.80.10.10">
    <property type="entry name" value="Ribonuclease Inhibitor"/>
    <property type="match status" value="2"/>
</dbReference>
<proteinExistence type="inferred from homology"/>
<keyword evidence="11" id="KW-0418">Kinase</keyword>
<feature type="chain" id="PRO_5004758293" description="non-specific serine/threonine protein kinase" evidence="23">
    <location>
        <begin position="31"/>
        <end position="931"/>
    </location>
</feature>
<comment type="similarity">
    <text evidence="2">Belongs to the protein kinase superfamily. Ser/Thr protein kinase family.</text>
</comment>
<gene>
    <name evidence="25" type="ORF">PHAVU_001G265500g</name>
</gene>
<dbReference type="CDD" id="cd14066">
    <property type="entry name" value="STKc_IRAK"/>
    <property type="match status" value="1"/>
</dbReference>
<dbReference type="InterPro" id="IPR001245">
    <property type="entry name" value="Ser-Thr/Tyr_kinase_cat_dom"/>
</dbReference>
<keyword evidence="26" id="KW-1185">Reference proteome</keyword>
<dbReference type="Pfam" id="PF00560">
    <property type="entry name" value="LRR_1"/>
    <property type="match status" value="1"/>
</dbReference>
<keyword evidence="8 23" id="KW-0732">Signal</keyword>
<keyword evidence="12 20" id="KW-0067">ATP-binding</keyword>
<dbReference type="GO" id="GO:0005524">
    <property type="term" value="F:ATP binding"/>
    <property type="evidence" value="ECO:0007669"/>
    <property type="project" value="UniProtKB-UniRule"/>
</dbReference>
<evidence type="ECO:0000313" key="25">
    <source>
        <dbReference type="EMBL" id="ESW35797.1"/>
    </source>
</evidence>
<evidence type="ECO:0000256" key="17">
    <source>
        <dbReference type="ARBA" id="ARBA00023180"/>
    </source>
</evidence>
<evidence type="ECO:0000256" key="20">
    <source>
        <dbReference type="PROSITE-ProRule" id="PRU10141"/>
    </source>
</evidence>
<dbReference type="Gramene" id="ESW35797">
    <property type="protein sequence ID" value="ESW35797"/>
    <property type="gene ID" value="PHAVU_001G265500g"/>
</dbReference>
<protein>
    <recommendedName>
        <fullName evidence="3">non-specific serine/threonine protein kinase</fullName>
        <ecNumber evidence="3">2.7.11.1</ecNumber>
    </recommendedName>
</protein>
<keyword evidence="7 22" id="KW-0812">Transmembrane</keyword>
<evidence type="ECO:0000256" key="22">
    <source>
        <dbReference type="SAM" id="Phobius"/>
    </source>
</evidence>
<dbReference type="PROSITE" id="PS00108">
    <property type="entry name" value="PROTEIN_KINASE_ST"/>
    <property type="match status" value="1"/>
</dbReference>
<dbReference type="EMBL" id="CM002288">
    <property type="protein sequence ID" value="ESW35797.1"/>
    <property type="molecule type" value="Genomic_DNA"/>
</dbReference>
<keyword evidence="17" id="KW-0325">Glycoprotein</keyword>
<dbReference type="Pfam" id="PF08263">
    <property type="entry name" value="LRRNT_2"/>
    <property type="match status" value="2"/>
</dbReference>
<keyword evidence="15" id="KW-1015">Disulfide bond</keyword>
<dbReference type="GO" id="GO:0016020">
    <property type="term" value="C:membrane"/>
    <property type="evidence" value="ECO:0007669"/>
    <property type="project" value="UniProtKB-SubCell"/>
</dbReference>
<evidence type="ECO:0000256" key="15">
    <source>
        <dbReference type="ARBA" id="ARBA00023157"/>
    </source>
</evidence>
<dbReference type="STRING" id="3885.V7D068"/>
<evidence type="ECO:0000256" key="23">
    <source>
        <dbReference type="SAM" id="SignalP"/>
    </source>
</evidence>
<evidence type="ECO:0000256" key="18">
    <source>
        <dbReference type="ARBA" id="ARBA00047899"/>
    </source>
</evidence>
<feature type="binding site" evidence="20">
    <location>
        <position position="612"/>
    </location>
    <ligand>
        <name>ATP</name>
        <dbReference type="ChEBI" id="CHEBI:30616"/>
    </ligand>
</feature>
<evidence type="ECO:0000256" key="5">
    <source>
        <dbReference type="ARBA" id="ARBA00022614"/>
    </source>
</evidence>
<evidence type="ECO:0000256" key="14">
    <source>
        <dbReference type="ARBA" id="ARBA00023136"/>
    </source>
</evidence>
<keyword evidence="6" id="KW-0808">Transferase</keyword>
<reference evidence="26" key="1">
    <citation type="journal article" date="2014" name="Nat. Genet.">
        <title>A reference genome for common bean and genome-wide analysis of dual domestications.</title>
        <authorList>
            <person name="Schmutz J."/>
            <person name="McClean P.E."/>
            <person name="Mamidi S."/>
            <person name="Wu G.A."/>
            <person name="Cannon S.B."/>
            <person name="Grimwood J."/>
            <person name="Jenkins J."/>
            <person name="Shu S."/>
            <person name="Song Q."/>
            <person name="Chavarro C."/>
            <person name="Torres-Torres M."/>
            <person name="Geffroy V."/>
            <person name="Moghaddam S.M."/>
            <person name="Gao D."/>
            <person name="Abernathy B."/>
            <person name="Barry K."/>
            <person name="Blair M."/>
            <person name="Brick M.A."/>
            <person name="Chovatia M."/>
            <person name="Gepts P."/>
            <person name="Goodstein D.M."/>
            <person name="Gonzales M."/>
            <person name="Hellsten U."/>
            <person name="Hyten D.L."/>
            <person name="Jia G."/>
            <person name="Kelly J.D."/>
            <person name="Kudrna D."/>
            <person name="Lee R."/>
            <person name="Richard M.M."/>
            <person name="Miklas P.N."/>
            <person name="Osorno J.M."/>
            <person name="Rodrigues J."/>
            <person name="Thareau V."/>
            <person name="Urrea C.A."/>
            <person name="Wang M."/>
            <person name="Yu Y."/>
            <person name="Zhang M."/>
            <person name="Wing R.A."/>
            <person name="Cregan P.B."/>
            <person name="Rokhsar D.S."/>
            <person name="Jackson S.A."/>
        </authorList>
    </citation>
    <scope>NUCLEOTIDE SEQUENCE [LARGE SCALE GENOMIC DNA]</scope>
    <source>
        <strain evidence="26">cv. G19833</strain>
    </source>
</reference>
<dbReference type="InterPro" id="IPR000719">
    <property type="entry name" value="Prot_kinase_dom"/>
</dbReference>
<dbReference type="SMART" id="SM00220">
    <property type="entry name" value="S_TKc"/>
    <property type="match status" value="1"/>
</dbReference>
<dbReference type="InterPro" id="IPR001611">
    <property type="entry name" value="Leu-rich_rpt"/>
</dbReference>
<evidence type="ECO:0000256" key="11">
    <source>
        <dbReference type="ARBA" id="ARBA00022777"/>
    </source>
</evidence>
<dbReference type="InterPro" id="IPR011009">
    <property type="entry name" value="Kinase-like_dom_sf"/>
</dbReference>
<dbReference type="FunFam" id="3.30.200.20:FF:000226">
    <property type="entry name" value="receptor protein kinase TMK1"/>
    <property type="match status" value="1"/>
</dbReference>
<dbReference type="FunFam" id="1.10.510.10:FF:000198">
    <property type="entry name" value="receptor protein kinase TMK1"/>
    <property type="match status" value="1"/>
</dbReference>
<dbReference type="Pfam" id="PF07714">
    <property type="entry name" value="PK_Tyr_Ser-Thr"/>
    <property type="match status" value="1"/>
</dbReference>
<keyword evidence="5" id="KW-0433">Leucine-rich repeat</keyword>
<keyword evidence="4" id="KW-0723">Serine/threonine-protein kinase</keyword>
<dbReference type="InterPro" id="IPR013210">
    <property type="entry name" value="LRR_N_plant-typ"/>
</dbReference>
<accession>V7D068</accession>
<dbReference type="GO" id="GO:0004674">
    <property type="term" value="F:protein serine/threonine kinase activity"/>
    <property type="evidence" value="ECO:0007669"/>
    <property type="project" value="UniProtKB-KW"/>
</dbReference>
<evidence type="ECO:0000256" key="3">
    <source>
        <dbReference type="ARBA" id="ARBA00012513"/>
    </source>
</evidence>
<dbReference type="Proteomes" id="UP000000226">
    <property type="component" value="Chromosome 1"/>
</dbReference>
<evidence type="ECO:0000313" key="26">
    <source>
        <dbReference type="Proteomes" id="UP000000226"/>
    </source>
</evidence>
<keyword evidence="14 22" id="KW-0472">Membrane</keyword>
<comment type="catalytic activity">
    <reaction evidence="18">
        <text>L-threonyl-[protein] + ATP = O-phospho-L-threonyl-[protein] + ADP + H(+)</text>
        <dbReference type="Rhea" id="RHEA:46608"/>
        <dbReference type="Rhea" id="RHEA-COMP:11060"/>
        <dbReference type="Rhea" id="RHEA-COMP:11605"/>
        <dbReference type="ChEBI" id="CHEBI:15378"/>
        <dbReference type="ChEBI" id="CHEBI:30013"/>
        <dbReference type="ChEBI" id="CHEBI:30616"/>
        <dbReference type="ChEBI" id="CHEBI:61977"/>
        <dbReference type="ChEBI" id="CHEBI:456216"/>
        <dbReference type="EC" id="2.7.11.1"/>
    </reaction>
</comment>
<feature type="signal peptide" evidence="23">
    <location>
        <begin position="1"/>
        <end position="30"/>
    </location>
</feature>
<evidence type="ECO:0000256" key="10">
    <source>
        <dbReference type="ARBA" id="ARBA00022741"/>
    </source>
</evidence>
<comment type="subcellular location">
    <subcellularLocation>
        <location evidence="1">Membrane</location>
        <topology evidence="1">Single-pass membrane protein</topology>
    </subcellularLocation>
</comment>
<evidence type="ECO:0000256" key="8">
    <source>
        <dbReference type="ARBA" id="ARBA00022729"/>
    </source>
</evidence>
<dbReference type="PANTHER" id="PTHR47986">
    <property type="entry name" value="OSJNBA0070M12.3 PROTEIN"/>
    <property type="match status" value="1"/>
</dbReference>
<dbReference type="InterPro" id="IPR032675">
    <property type="entry name" value="LRR_dom_sf"/>
</dbReference>
<dbReference type="Pfam" id="PF13855">
    <property type="entry name" value="LRR_8"/>
    <property type="match status" value="2"/>
</dbReference>
<dbReference type="Gene3D" id="1.10.510.10">
    <property type="entry name" value="Transferase(Phosphotransferase) domain 1"/>
    <property type="match status" value="1"/>
</dbReference>
<sequence>MATSKLKRKTLHSLCNLFLLFFTLAGTAIADDAAVMSKLKEALSPTPSGWSGTSFCDWKGVGCRGNSVTSINIASQSLTGTLPLDLNSLSQLTSLSLQSNALAGALPSLANLSMLQTVFLGGNNFTSIPKGCFQGLTSLQTLSIEDCFNLAPWSIPTELTQSSNLVKLDLGSTNLIGTLPDVFDSFVSLQELRLSYNNLTGGLPKSFAGSGIQYLWLNNQKDGFGFSGTIEVLASMTHLTQVWLQKNLFTGPIPDLSNCTTLFDLQLRDNQLTGVVPPSLMSLSSLQNVSLDNNVLQGPFPSFGKGVKVTLDGVNSFCTKDTGPSGPCDSRVTTLLDIAKDFGYPIKLARSWSGNDPCADWSFVVCAAGKIVTVNLAKQNLTGTISPAFANLTDLRNLYLNSNNLVGSIPGGLTNLAQLEVLDVSNNDLSGDVPKFPSKVKFSSAGNARLGHSGGGGGNGSTPSNGSGGAPSGSPSAASGGSGLSPAWIGGIVVIAVFFVAVVVFVFCKCHAKNRHGKFGRVNNPENGKGEVKIDMMSVTNSNGYGGVPSELQSQGSERSDINVFEGGNATISIQVLRQVTDNFSQNNILGRGGFGVVYKGELHDGSKIAVKRMESVATGSKGLNEFQAEIAVLSKVRHRHLVALLGFCINGNERLLVYEYMPQGTLTQHLFDWQENGCAPLTWKQRVAIALDVARGVEYLHSLAQQSFIHRDLKPSNILLGDDMRAKVADFGLVKNAPDGKYSVETRLAGTFGYLAPEYAATGRVTTKVDVYAFGVVLMELITGRRALDDTVPDERSHLVSWFRRVLINKENIPKAIDQTLDPDEETMESIYKVAELAGHCTAREPYQRPDMGHAVNVLVPLVEQWKPTSHEEEEGYGIDVHMSLPQALQRWQANEGTSTMFDMSTSQTQSSIPAKPSGFADSFDSMDCR</sequence>